<feature type="domain" description="Glycoside hydrolase family 3 N-terminal" evidence="7">
    <location>
        <begin position="77"/>
        <end position="351"/>
    </location>
</feature>
<organism evidence="8 9">
    <name type="scientific">Treponema vincentii</name>
    <dbReference type="NCBI Taxonomy" id="69710"/>
    <lineage>
        <taxon>Bacteria</taxon>
        <taxon>Pseudomonadati</taxon>
        <taxon>Spirochaetota</taxon>
        <taxon>Spirochaetia</taxon>
        <taxon>Spirochaetales</taxon>
        <taxon>Treponemataceae</taxon>
        <taxon>Treponema</taxon>
    </lineage>
</organism>
<dbReference type="KEGG" id="trz:GWP43_13610"/>
<evidence type="ECO:0000313" key="8">
    <source>
        <dbReference type="EMBL" id="QHX44324.1"/>
    </source>
</evidence>
<accession>A0A6P1Y462</accession>
<evidence type="ECO:0000256" key="2">
    <source>
        <dbReference type="ARBA" id="ARBA00005336"/>
    </source>
</evidence>
<sequence length="562" mass="61421">MHRKHLFAAALFGVALPVLLQLNTQLNAQTQVAGLKPLPNFYDPVPAAELADRITEAMTDEELLSQTFMFGWAGQAPTDLLMSWITERSLGSIKIFGWNTEDSVELAKAISLLQKKANSTRFRIPLFVATDQEGGWIRHVKGRTSETPGNLAIGASGYPIDAYYEGFYIARELSALGINLNFAPTVDLYTNHESSIIGPRSFGQSPEAAGILARAFVQGSKKAGVLTTAKHFPGHGDTALDSHGKLPSIAISKETFYNRELVPFQYLIEAEVPAIMTGHLHFPAVSEHGEPASFSQYLLQTVLRGQLGFKGLVITDDMMMHGAIRYAGTVAKAVQLALEAGNDIIESSTTPRLYDAFWTENLQRMQTNEAFRLRVKDAAYRIIETKLRYFKSGNAVPLYPDVYAIPEKLPDAEGQAFFLSLAARAVTVVRGKYIPYTIKPGEKILLAGSYSAFLQAGLKRFPAAKTSNLSDGIFTKAAASDTVIFCLANDSSLQVLQQLYKAYPNKRYIIFSCLSPVFLSGIPEIPTAIALYSYAPVSFTAGFGALLGDFKPQGHLPLDGIN</sequence>
<dbReference type="PANTHER" id="PTHR30480">
    <property type="entry name" value="BETA-HEXOSAMINIDASE-RELATED"/>
    <property type="match status" value="1"/>
</dbReference>
<dbReference type="GO" id="GO:0009254">
    <property type="term" value="P:peptidoglycan turnover"/>
    <property type="evidence" value="ECO:0007669"/>
    <property type="project" value="TreeGrafter"/>
</dbReference>
<gene>
    <name evidence="8" type="ORF">GWP43_13610</name>
</gene>
<keyword evidence="4 8" id="KW-0378">Hydrolase</keyword>
<keyword evidence="5" id="KW-0326">Glycosidase</keyword>
<evidence type="ECO:0000313" key="9">
    <source>
        <dbReference type="Proteomes" id="UP000464374"/>
    </source>
</evidence>
<dbReference type="GO" id="GO:0004563">
    <property type="term" value="F:beta-N-acetylhexosaminidase activity"/>
    <property type="evidence" value="ECO:0007669"/>
    <property type="project" value="UniProtKB-EC"/>
</dbReference>
<dbReference type="AlphaFoldDB" id="A0A6P1Y462"/>
<comment type="similarity">
    <text evidence="2">Belongs to the glycosyl hydrolase 3 family.</text>
</comment>
<dbReference type="SUPFAM" id="SSF51445">
    <property type="entry name" value="(Trans)glycosidases"/>
    <property type="match status" value="1"/>
</dbReference>
<evidence type="ECO:0000256" key="6">
    <source>
        <dbReference type="SAM" id="SignalP"/>
    </source>
</evidence>
<dbReference type="GO" id="GO:0005975">
    <property type="term" value="P:carbohydrate metabolic process"/>
    <property type="evidence" value="ECO:0007669"/>
    <property type="project" value="InterPro"/>
</dbReference>
<dbReference type="EC" id="3.2.1.52" evidence="3"/>
<dbReference type="RefSeq" id="WP_162664598.1">
    <property type="nucleotide sequence ID" value="NZ_CP048020.1"/>
</dbReference>
<evidence type="ECO:0000256" key="4">
    <source>
        <dbReference type="ARBA" id="ARBA00022801"/>
    </source>
</evidence>
<keyword evidence="6" id="KW-0732">Signal</keyword>
<dbReference type="InterPro" id="IPR001764">
    <property type="entry name" value="Glyco_hydro_3_N"/>
</dbReference>
<evidence type="ECO:0000256" key="5">
    <source>
        <dbReference type="ARBA" id="ARBA00023295"/>
    </source>
</evidence>
<dbReference type="PANTHER" id="PTHR30480:SF13">
    <property type="entry name" value="BETA-HEXOSAMINIDASE"/>
    <property type="match status" value="1"/>
</dbReference>
<dbReference type="Gene3D" id="3.20.20.300">
    <property type="entry name" value="Glycoside hydrolase, family 3, N-terminal domain"/>
    <property type="match status" value="1"/>
</dbReference>
<dbReference type="EMBL" id="CP048020">
    <property type="protein sequence ID" value="QHX44324.1"/>
    <property type="molecule type" value="Genomic_DNA"/>
</dbReference>
<feature type="chain" id="PRO_5026755894" description="beta-N-acetylhexosaminidase" evidence="6">
    <location>
        <begin position="21"/>
        <end position="562"/>
    </location>
</feature>
<name>A0A6P1Y462_9SPIR</name>
<protein>
    <recommendedName>
        <fullName evidence="3">beta-N-acetylhexosaminidase</fullName>
        <ecNumber evidence="3">3.2.1.52</ecNumber>
    </recommendedName>
</protein>
<dbReference type="InterPro" id="IPR036881">
    <property type="entry name" value="Glyco_hydro_3_C_sf"/>
</dbReference>
<comment type="catalytic activity">
    <reaction evidence="1">
        <text>Hydrolysis of terminal non-reducing N-acetyl-D-hexosamine residues in N-acetyl-beta-D-hexosaminides.</text>
        <dbReference type="EC" id="3.2.1.52"/>
    </reaction>
</comment>
<feature type="signal peptide" evidence="6">
    <location>
        <begin position="1"/>
        <end position="20"/>
    </location>
</feature>
<dbReference type="Pfam" id="PF00933">
    <property type="entry name" value="Glyco_hydro_3"/>
    <property type="match status" value="1"/>
</dbReference>
<dbReference type="InterPro" id="IPR036962">
    <property type="entry name" value="Glyco_hydro_3_N_sf"/>
</dbReference>
<dbReference type="Proteomes" id="UP000464374">
    <property type="component" value="Chromosome"/>
</dbReference>
<proteinExistence type="inferred from homology"/>
<dbReference type="Gene3D" id="3.40.50.1700">
    <property type="entry name" value="Glycoside hydrolase family 3 C-terminal domain"/>
    <property type="match status" value="1"/>
</dbReference>
<dbReference type="InterPro" id="IPR050226">
    <property type="entry name" value="NagZ_Beta-hexosaminidase"/>
</dbReference>
<evidence type="ECO:0000256" key="3">
    <source>
        <dbReference type="ARBA" id="ARBA00012663"/>
    </source>
</evidence>
<evidence type="ECO:0000259" key="7">
    <source>
        <dbReference type="Pfam" id="PF00933"/>
    </source>
</evidence>
<evidence type="ECO:0000256" key="1">
    <source>
        <dbReference type="ARBA" id="ARBA00001231"/>
    </source>
</evidence>
<reference evidence="8 9" key="1">
    <citation type="submission" date="2020-01" db="EMBL/GenBank/DDBJ databases">
        <title>Complete genome sequence of a human oral phylogroup 1 Treponema sp. strain ATCC 700766, originally isolated from periodontitis dental plaque.</title>
        <authorList>
            <person name="Chan Y."/>
            <person name="Huo Y.-B."/>
            <person name="Yu X.-L."/>
            <person name="Zeng H."/>
            <person name="Leung W.-K."/>
            <person name="Watt R.M."/>
        </authorList>
    </citation>
    <scope>NUCLEOTIDE SEQUENCE [LARGE SCALE GENOMIC DNA]</scope>
    <source>
        <strain evidence="8 9">OMZ 804</strain>
    </source>
</reference>
<dbReference type="InterPro" id="IPR017853">
    <property type="entry name" value="GH"/>
</dbReference>